<protein>
    <submittedName>
        <fullName evidence="2">Uncharacterized protein</fullName>
    </submittedName>
</protein>
<evidence type="ECO:0000313" key="3">
    <source>
        <dbReference type="EMBL" id="RVW76157.1"/>
    </source>
</evidence>
<dbReference type="Proteomes" id="UP000288805">
    <property type="component" value="Unassembled WGS sequence"/>
</dbReference>
<keyword evidence="1" id="KW-0812">Transmembrane</keyword>
<name>A0A438CYL3_VITVI</name>
<dbReference type="PANTHER" id="PTHR36617:SF15">
    <property type="entry name" value="REVERSE TRANSCRIPTASE ZINC-BINDING DOMAIN-CONTAINING PROTEIN"/>
    <property type="match status" value="1"/>
</dbReference>
<evidence type="ECO:0000313" key="4">
    <source>
        <dbReference type="Proteomes" id="UP000288805"/>
    </source>
</evidence>
<proteinExistence type="predicted"/>
<keyword evidence="1" id="KW-0472">Membrane</keyword>
<accession>A0A438CYL3</accession>
<dbReference type="EMBL" id="QGNW01000334">
    <property type="protein sequence ID" value="RVW76157.1"/>
    <property type="molecule type" value="Genomic_DNA"/>
</dbReference>
<comment type="caution">
    <text evidence="2">The sequence shown here is derived from an EMBL/GenBank/DDBJ whole genome shotgun (WGS) entry which is preliminary data.</text>
</comment>
<dbReference type="PANTHER" id="PTHR36617">
    <property type="entry name" value="PROTEIN, PUTATIVE-RELATED"/>
    <property type="match status" value="1"/>
</dbReference>
<evidence type="ECO:0000256" key="1">
    <source>
        <dbReference type="SAM" id="Phobius"/>
    </source>
</evidence>
<feature type="transmembrane region" description="Helical" evidence="1">
    <location>
        <begin position="53"/>
        <end position="71"/>
    </location>
</feature>
<dbReference type="EMBL" id="QGNW01001903">
    <property type="protein sequence ID" value="RVW28299.1"/>
    <property type="molecule type" value="Genomic_DNA"/>
</dbReference>
<evidence type="ECO:0000313" key="2">
    <source>
        <dbReference type="EMBL" id="RVW28299.1"/>
    </source>
</evidence>
<gene>
    <name evidence="3" type="ORF">CK203_044282</name>
    <name evidence="2" type="ORF">CK203_099948</name>
</gene>
<keyword evidence="1" id="KW-1133">Transmembrane helix</keyword>
<organism evidence="2 4">
    <name type="scientific">Vitis vinifera</name>
    <name type="common">Grape</name>
    <dbReference type="NCBI Taxonomy" id="29760"/>
    <lineage>
        <taxon>Eukaryota</taxon>
        <taxon>Viridiplantae</taxon>
        <taxon>Streptophyta</taxon>
        <taxon>Embryophyta</taxon>
        <taxon>Tracheophyta</taxon>
        <taxon>Spermatophyta</taxon>
        <taxon>Magnoliopsida</taxon>
        <taxon>eudicotyledons</taxon>
        <taxon>Gunneridae</taxon>
        <taxon>Pentapetalae</taxon>
        <taxon>rosids</taxon>
        <taxon>Vitales</taxon>
        <taxon>Vitaceae</taxon>
        <taxon>Viteae</taxon>
        <taxon>Vitis</taxon>
    </lineage>
</organism>
<reference evidence="2 4" key="1">
    <citation type="journal article" date="2018" name="PLoS Genet.">
        <title>Population sequencing reveals clonal diversity and ancestral inbreeding in the grapevine cultivar Chardonnay.</title>
        <authorList>
            <person name="Roach M.J."/>
            <person name="Johnson D.L."/>
            <person name="Bohlmann J."/>
            <person name="van Vuuren H.J."/>
            <person name="Jones S.J."/>
            <person name="Pretorius I.S."/>
            <person name="Schmidt S.A."/>
            <person name="Borneman A.R."/>
        </authorList>
    </citation>
    <scope>NUCLEOTIDE SEQUENCE [LARGE SCALE GENOMIC DNA]</scope>
    <source>
        <strain evidence="4">cv. Chardonnay</strain>
        <strain evidence="2">I10V1</strain>
        <tissue evidence="2">Leaf</tissue>
    </source>
</reference>
<dbReference type="AlphaFoldDB" id="A0A438CYL3"/>
<sequence length="140" mass="16348">MNGKYRKEAEGLCSREMKGRFWKAIRKKWGLVCSRISFLVGNRRRVKFWKDKWCGIASLGSSFSSLFALAISKDAWVKDVWNSFDPGEGGWSPCFSRPLNDWKVGSVERFLLRLDGSRVHRDDEDRMLWTKTKNGEFTMK</sequence>